<organism evidence="2 3">
    <name type="scientific">Diplodia corticola</name>
    <dbReference type="NCBI Taxonomy" id="236234"/>
    <lineage>
        <taxon>Eukaryota</taxon>
        <taxon>Fungi</taxon>
        <taxon>Dikarya</taxon>
        <taxon>Ascomycota</taxon>
        <taxon>Pezizomycotina</taxon>
        <taxon>Dothideomycetes</taxon>
        <taxon>Dothideomycetes incertae sedis</taxon>
        <taxon>Botryosphaeriales</taxon>
        <taxon>Botryosphaeriaceae</taxon>
        <taxon>Diplodia</taxon>
    </lineage>
</organism>
<dbReference type="Proteomes" id="UP000183809">
    <property type="component" value="Unassembled WGS sequence"/>
</dbReference>
<evidence type="ECO:0000313" key="3">
    <source>
        <dbReference type="Proteomes" id="UP000183809"/>
    </source>
</evidence>
<keyword evidence="3" id="KW-1185">Reference proteome</keyword>
<dbReference type="GeneID" id="31014309"/>
<dbReference type="OrthoDB" id="3923312at2759"/>
<keyword evidence="1" id="KW-0732">Signal</keyword>
<dbReference type="RefSeq" id="XP_020134566.1">
    <property type="nucleotide sequence ID" value="XM_020274048.1"/>
</dbReference>
<reference evidence="2 3" key="1">
    <citation type="submission" date="2016-10" db="EMBL/GenBank/DDBJ databases">
        <title>Proteomics and genomics reveal pathogen-plant mechanisms compatible with a hemibiotrophic lifestyle of Diplodia corticola.</title>
        <authorList>
            <person name="Fernandes I."/>
            <person name="De Jonge R."/>
            <person name="Van De Peer Y."/>
            <person name="Devreese B."/>
            <person name="Alves A."/>
            <person name="Esteves A.C."/>
        </authorList>
    </citation>
    <scope>NUCLEOTIDE SEQUENCE [LARGE SCALE GENOMIC DNA]</scope>
    <source>
        <strain evidence="2 3">CBS 112549</strain>
    </source>
</reference>
<gene>
    <name evidence="2" type="ORF">BKCO1_3000156</name>
</gene>
<feature type="signal peptide" evidence="1">
    <location>
        <begin position="1"/>
        <end position="23"/>
    </location>
</feature>
<evidence type="ECO:0000313" key="2">
    <source>
        <dbReference type="EMBL" id="OJD38955.1"/>
    </source>
</evidence>
<accession>A0A1J9S1X7</accession>
<feature type="chain" id="PRO_5013131651" evidence="1">
    <location>
        <begin position="24"/>
        <end position="232"/>
    </location>
</feature>
<protein>
    <submittedName>
        <fullName evidence="2">Uncharacterized protein</fullName>
    </submittedName>
</protein>
<dbReference type="AlphaFoldDB" id="A0A1J9S1X7"/>
<dbReference type="EMBL" id="MNUE01000003">
    <property type="protein sequence ID" value="OJD38955.1"/>
    <property type="molecule type" value="Genomic_DNA"/>
</dbReference>
<proteinExistence type="predicted"/>
<evidence type="ECO:0000256" key="1">
    <source>
        <dbReference type="SAM" id="SignalP"/>
    </source>
</evidence>
<comment type="caution">
    <text evidence="2">The sequence shown here is derived from an EMBL/GenBank/DDBJ whole genome shotgun (WGS) entry which is preliminary data.</text>
</comment>
<name>A0A1J9S1X7_9PEZI</name>
<sequence length="232" mass="25059">MTISTILTVGMSLLATLPAATLADTSSSQHYRLRAKVTGPQTDKTPDVSGWAIEVRRLGITTRLPPDDMWGVLYNETFSPGRGGDIFYTQQQTQSSDASASYVRTDAPNNSGEVTPFGWYIPGGYALSSDQIIATRTNTAETATGVVEGADGVPALGLVGFGEQTFVACKEAYREWAVVYWTDVERFGTDEIYSQDWRNCTEIQLVPECTTGGPEYEGLVETACVADIGTVL</sequence>